<comment type="function">
    <text evidence="15">Member of the two-component regulatory system DctB/DctD involved in the transport of C4-dicarboxylates. DctB functions as a membrane-associated protein kinase that phosphorylates DctD in response to environmental signals.</text>
</comment>
<sequence>MLRAPIPRLQAFVLLALTLATVTGGVWWFALTSGVEQVARRGESDLALAADRLTGQLARFRELAVLLADHPALVARLRGQIGAEPTAATLTETADQTGSLEIALLDATGRGLSASDGAAVPGDLSHLPHVARALGGALGIDHGIDAARNRRIFTFAAPVFVPDGPVEGVVLVTADIEAIEAEWRGDGMAVFFTDQRGVVFATNRSEMLLSTRPLDPPPVLSTREYGGLRLAPFTAHEVTRLAGHEIWQLSAPGPYLPARAVHLTRPLPAIGMTGEALAAIGPARRMALLQATVAGAVVLVFGVLLWGLSERRRALSDRLAIEARANAALEARVSARTAELSAANTRLRREVAERQEAEARLKQAQADLVQAGKLSALGQMSAGISHELNQPLMAIGSFSENAVAYLERGQLDIARQNLDRIADLSRRMGRIIKNLRAFARQEREPIRSVDLGAVVGSVLELTEARLAATGVALHWVPPPAPVLVRGGEVRLQQVVMNLVSNALDAMEGRPARQLHLAITPGNPVTLSVRDTGPGIAAPDRIFDPFYSTKEVGGSEGMGLGLSISYGLVQSFGGAIRGANHPEGGALFTVELTPACLETAA</sequence>
<evidence type="ECO:0000313" key="20">
    <source>
        <dbReference type="EMBL" id="ATI42418.1"/>
    </source>
</evidence>
<keyword evidence="21" id="KW-1185">Reference proteome</keyword>
<keyword evidence="7" id="KW-0808">Transferase</keyword>
<dbReference type="InterPro" id="IPR036890">
    <property type="entry name" value="HATPase_C_sf"/>
</dbReference>
<keyword evidence="17" id="KW-0175">Coiled coil</keyword>
<dbReference type="Proteomes" id="UP000219050">
    <property type="component" value="Chromosome"/>
</dbReference>
<dbReference type="EC" id="2.7.13.3" evidence="3"/>
<dbReference type="EMBL" id="CP021404">
    <property type="protein sequence ID" value="ATI42418.1"/>
    <property type="molecule type" value="Genomic_DNA"/>
</dbReference>
<dbReference type="Gene3D" id="3.30.565.10">
    <property type="entry name" value="Histidine kinase-like ATPase, C-terminal domain"/>
    <property type="match status" value="1"/>
</dbReference>
<dbReference type="SUPFAM" id="SSF47384">
    <property type="entry name" value="Homodimeric domain of signal transducing histidine kinase"/>
    <property type="match status" value="1"/>
</dbReference>
<dbReference type="InterPro" id="IPR036097">
    <property type="entry name" value="HisK_dim/P_sf"/>
</dbReference>
<dbReference type="Pfam" id="PF00512">
    <property type="entry name" value="HisKA"/>
    <property type="match status" value="1"/>
</dbReference>
<keyword evidence="5" id="KW-0997">Cell inner membrane</keyword>
<dbReference type="SMART" id="SM00388">
    <property type="entry name" value="HisKA"/>
    <property type="match status" value="1"/>
</dbReference>
<dbReference type="FunFam" id="1.10.287.130:FF:000049">
    <property type="entry name" value="C4-dicarboxylate transport sensor protein DctB"/>
    <property type="match status" value="1"/>
</dbReference>
<dbReference type="GO" id="GO:0005524">
    <property type="term" value="F:ATP binding"/>
    <property type="evidence" value="ECO:0007669"/>
    <property type="project" value="UniProtKB-KW"/>
</dbReference>
<dbReference type="GO" id="GO:0000155">
    <property type="term" value="F:phosphorelay sensor kinase activity"/>
    <property type="evidence" value="ECO:0007669"/>
    <property type="project" value="InterPro"/>
</dbReference>
<evidence type="ECO:0000256" key="14">
    <source>
        <dbReference type="ARBA" id="ARBA00023136"/>
    </source>
</evidence>
<comment type="subcellular location">
    <subcellularLocation>
        <location evidence="2">Cell inner membrane</location>
        <topology evidence="2">Multi-pass membrane protein</topology>
    </subcellularLocation>
</comment>
<comment type="catalytic activity">
    <reaction evidence="1">
        <text>ATP + protein L-histidine = ADP + protein N-phospho-L-histidine.</text>
        <dbReference type="EC" id="2.7.13.3"/>
    </reaction>
</comment>
<keyword evidence="11" id="KW-0067">ATP-binding</keyword>
<dbReference type="InterPro" id="IPR005467">
    <property type="entry name" value="His_kinase_dom"/>
</dbReference>
<dbReference type="InterPro" id="IPR003661">
    <property type="entry name" value="HisK_dim/P_dom"/>
</dbReference>
<dbReference type="KEGG" id="cmag:CBW24_10630"/>
<keyword evidence="14 18" id="KW-0472">Membrane</keyword>
<evidence type="ECO:0000256" key="5">
    <source>
        <dbReference type="ARBA" id="ARBA00022519"/>
    </source>
</evidence>
<keyword evidence="4" id="KW-1003">Cell membrane</keyword>
<evidence type="ECO:0000256" key="4">
    <source>
        <dbReference type="ARBA" id="ARBA00022475"/>
    </source>
</evidence>
<feature type="transmembrane region" description="Helical" evidence="18">
    <location>
        <begin position="287"/>
        <end position="308"/>
    </location>
</feature>
<evidence type="ECO:0000256" key="11">
    <source>
        <dbReference type="ARBA" id="ARBA00022840"/>
    </source>
</evidence>
<dbReference type="PROSITE" id="PS50109">
    <property type="entry name" value="HIS_KIN"/>
    <property type="match status" value="1"/>
</dbReference>
<keyword evidence="12 18" id="KW-1133">Transmembrane helix</keyword>
<dbReference type="InterPro" id="IPR029151">
    <property type="entry name" value="Sensor-like_sf"/>
</dbReference>
<evidence type="ECO:0000256" key="16">
    <source>
        <dbReference type="ARBA" id="ARBA00073143"/>
    </source>
</evidence>
<dbReference type="InterPro" id="IPR003594">
    <property type="entry name" value="HATPase_dom"/>
</dbReference>
<keyword evidence="8 18" id="KW-0812">Transmembrane</keyword>
<evidence type="ECO:0000256" key="9">
    <source>
        <dbReference type="ARBA" id="ARBA00022741"/>
    </source>
</evidence>
<dbReference type="Gene3D" id="1.10.287.130">
    <property type="match status" value="1"/>
</dbReference>
<organism evidence="20 21">
    <name type="scientific">Pacificitalea manganoxidans</name>
    <dbReference type="NCBI Taxonomy" id="1411902"/>
    <lineage>
        <taxon>Bacteria</taxon>
        <taxon>Pseudomonadati</taxon>
        <taxon>Pseudomonadota</taxon>
        <taxon>Alphaproteobacteria</taxon>
        <taxon>Rhodobacterales</taxon>
        <taxon>Paracoccaceae</taxon>
        <taxon>Pacificitalea</taxon>
    </lineage>
</organism>
<evidence type="ECO:0000256" key="6">
    <source>
        <dbReference type="ARBA" id="ARBA00022553"/>
    </source>
</evidence>
<dbReference type="SUPFAM" id="SSF55874">
    <property type="entry name" value="ATPase domain of HSP90 chaperone/DNA topoisomerase II/histidine kinase"/>
    <property type="match status" value="1"/>
</dbReference>
<evidence type="ECO:0000256" key="18">
    <source>
        <dbReference type="SAM" id="Phobius"/>
    </source>
</evidence>
<keyword evidence="13" id="KW-0902">Two-component regulatory system</keyword>
<dbReference type="RefSeq" id="WP_097373564.1">
    <property type="nucleotide sequence ID" value="NZ_CP021404.1"/>
</dbReference>
<dbReference type="OrthoDB" id="7568856at2"/>
<dbReference type="PRINTS" id="PR00344">
    <property type="entry name" value="BCTRLSENSOR"/>
</dbReference>
<protein>
    <recommendedName>
        <fullName evidence="16">C4-dicarboxylate transport sensor protein DctB</fullName>
        <ecNumber evidence="3">2.7.13.3</ecNumber>
    </recommendedName>
</protein>
<evidence type="ECO:0000256" key="17">
    <source>
        <dbReference type="SAM" id="Coils"/>
    </source>
</evidence>
<accession>A0A291M0V9</accession>
<reference evidence="20 21" key="1">
    <citation type="submission" date="2017-05" db="EMBL/GenBank/DDBJ databases">
        <title>Comparative genomic and metabolic analysis of manganese-oxidizing mechanisms in Celeribater manganoxidans DY25T: its adaption to the environment of polymetallic nodule.</title>
        <authorList>
            <person name="Wang X."/>
        </authorList>
    </citation>
    <scope>NUCLEOTIDE SEQUENCE [LARGE SCALE GENOMIC DNA]</scope>
    <source>
        <strain evidence="20 21">DY25</strain>
    </source>
</reference>
<dbReference type="SMART" id="SM00387">
    <property type="entry name" value="HATPase_c"/>
    <property type="match status" value="1"/>
</dbReference>
<dbReference type="PANTHER" id="PTHR43065:SF46">
    <property type="entry name" value="C4-DICARBOXYLATE TRANSPORT SENSOR PROTEIN DCTB"/>
    <property type="match status" value="1"/>
</dbReference>
<feature type="domain" description="Histidine kinase" evidence="19">
    <location>
        <begin position="383"/>
        <end position="595"/>
    </location>
</feature>
<evidence type="ECO:0000259" key="19">
    <source>
        <dbReference type="PROSITE" id="PS50109"/>
    </source>
</evidence>
<keyword evidence="9" id="KW-0547">Nucleotide-binding</keyword>
<evidence type="ECO:0000256" key="8">
    <source>
        <dbReference type="ARBA" id="ARBA00022692"/>
    </source>
</evidence>
<dbReference type="GO" id="GO:0005886">
    <property type="term" value="C:plasma membrane"/>
    <property type="evidence" value="ECO:0007669"/>
    <property type="project" value="UniProtKB-SubCell"/>
</dbReference>
<name>A0A291M0V9_9RHOB</name>
<evidence type="ECO:0000256" key="3">
    <source>
        <dbReference type="ARBA" id="ARBA00012438"/>
    </source>
</evidence>
<dbReference type="SUPFAM" id="SSF103190">
    <property type="entry name" value="Sensory domain-like"/>
    <property type="match status" value="1"/>
</dbReference>
<dbReference type="InterPro" id="IPR004358">
    <property type="entry name" value="Sig_transdc_His_kin-like_C"/>
</dbReference>
<proteinExistence type="predicted"/>
<evidence type="ECO:0000256" key="12">
    <source>
        <dbReference type="ARBA" id="ARBA00022989"/>
    </source>
</evidence>
<gene>
    <name evidence="20" type="ORF">CBW24_10630</name>
</gene>
<dbReference type="Pfam" id="PF02518">
    <property type="entry name" value="HATPase_c"/>
    <property type="match status" value="1"/>
</dbReference>
<dbReference type="CDD" id="cd00082">
    <property type="entry name" value="HisKA"/>
    <property type="match status" value="1"/>
</dbReference>
<keyword evidence="10" id="KW-0418">Kinase</keyword>
<dbReference type="PANTHER" id="PTHR43065">
    <property type="entry name" value="SENSOR HISTIDINE KINASE"/>
    <property type="match status" value="1"/>
</dbReference>
<evidence type="ECO:0000256" key="1">
    <source>
        <dbReference type="ARBA" id="ARBA00000085"/>
    </source>
</evidence>
<keyword evidence="6" id="KW-0597">Phosphoprotein</keyword>
<feature type="coiled-coil region" evidence="17">
    <location>
        <begin position="340"/>
        <end position="374"/>
    </location>
</feature>
<evidence type="ECO:0000313" key="21">
    <source>
        <dbReference type="Proteomes" id="UP000219050"/>
    </source>
</evidence>
<evidence type="ECO:0000256" key="2">
    <source>
        <dbReference type="ARBA" id="ARBA00004429"/>
    </source>
</evidence>
<dbReference type="InterPro" id="IPR017055">
    <property type="entry name" value="Sig_transdc_His_kinase_DctB"/>
</dbReference>
<dbReference type="Gene3D" id="3.30.450.20">
    <property type="entry name" value="PAS domain"/>
    <property type="match status" value="2"/>
</dbReference>
<dbReference type="PIRSF" id="PIRSF036431">
    <property type="entry name" value="STHK_DctB"/>
    <property type="match status" value="1"/>
</dbReference>
<evidence type="ECO:0000256" key="13">
    <source>
        <dbReference type="ARBA" id="ARBA00023012"/>
    </source>
</evidence>
<evidence type="ECO:0000256" key="15">
    <source>
        <dbReference type="ARBA" id="ARBA00059004"/>
    </source>
</evidence>
<evidence type="ECO:0000256" key="10">
    <source>
        <dbReference type="ARBA" id="ARBA00022777"/>
    </source>
</evidence>
<dbReference type="AlphaFoldDB" id="A0A291M0V9"/>
<evidence type="ECO:0000256" key="7">
    <source>
        <dbReference type="ARBA" id="ARBA00022679"/>
    </source>
</evidence>